<evidence type="ECO:0000313" key="2">
    <source>
        <dbReference type="EMBL" id="KAG8506087.1"/>
    </source>
</evidence>
<dbReference type="Proteomes" id="UP000700334">
    <property type="component" value="Unassembled WGS sequence"/>
</dbReference>
<reference evidence="2" key="1">
    <citation type="journal article" date="2021" name="Evol. Appl.">
        <title>The genome of the Pyrenean desman and the effects of bottlenecks and inbreeding on the genomic landscape of an endangered species.</title>
        <authorList>
            <person name="Escoda L."/>
            <person name="Castresana J."/>
        </authorList>
    </citation>
    <scope>NUCLEOTIDE SEQUENCE</scope>
    <source>
        <strain evidence="2">IBE-C5619</strain>
    </source>
</reference>
<gene>
    <name evidence="2" type="ORF">J0S82_002208</name>
</gene>
<feature type="region of interest" description="Disordered" evidence="1">
    <location>
        <begin position="159"/>
        <end position="264"/>
    </location>
</feature>
<protein>
    <submittedName>
        <fullName evidence="2">Uncharacterized protein</fullName>
    </submittedName>
</protein>
<dbReference type="AlphaFoldDB" id="A0A8J5ZT40"/>
<feature type="compositionally biased region" description="Low complexity" evidence="1">
    <location>
        <begin position="159"/>
        <end position="170"/>
    </location>
</feature>
<evidence type="ECO:0000313" key="3">
    <source>
        <dbReference type="Proteomes" id="UP000700334"/>
    </source>
</evidence>
<feature type="compositionally biased region" description="Pro residues" evidence="1">
    <location>
        <begin position="185"/>
        <end position="200"/>
    </location>
</feature>
<accession>A0A8J5ZT40</accession>
<sequence length="374" mass="37898">MGLVCSTALCQQVPLPPACGPRSEPSVVSSCPVGLGGPGPRGPVRAGPSRASGQSGARWVWGWASCSCCGAGRRLSRDRSAQVTAREDTWASSRPALTALWAEPGVTPVWAGVAPKACRAGVVPGGLARVGRAWAAAARHLAPSAGRWVCTSAALPAAGPGRAGGLKAPPAVRPPDERRARGRPRLPPPQPLPAAEPGPAVPRGACLPPRARSRGQGSGVSAATSTAPGRAVVSPSQSALQPELQPLQTTRPSAQDGASACGGLRASASGSLATPGLRLPGSAGSWAAGWSRWPRAGWCGPGSALLVHESLLLARRGLPWLLPWLLGRTQARTALLVTGRGAPGPTGECPVWPAGRVPTHLTPPLAVLQTSPPR</sequence>
<name>A0A8J5ZT40_GALPY</name>
<feature type="compositionally biased region" description="Polar residues" evidence="1">
    <location>
        <begin position="234"/>
        <end position="253"/>
    </location>
</feature>
<organism evidence="2 3">
    <name type="scientific">Galemys pyrenaicus</name>
    <name type="common">Iberian desman</name>
    <name type="synonym">Pyrenean desman</name>
    <dbReference type="NCBI Taxonomy" id="202257"/>
    <lineage>
        <taxon>Eukaryota</taxon>
        <taxon>Metazoa</taxon>
        <taxon>Chordata</taxon>
        <taxon>Craniata</taxon>
        <taxon>Vertebrata</taxon>
        <taxon>Euteleostomi</taxon>
        <taxon>Mammalia</taxon>
        <taxon>Eutheria</taxon>
        <taxon>Laurasiatheria</taxon>
        <taxon>Eulipotyphla</taxon>
        <taxon>Talpidae</taxon>
        <taxon>Galemys</taxon>
    </lineage>
</organism>
<evidence type="ECO:0000256" key="1">
    <source>
        <dbReference type="SAM" id="MobiDB-lite"/>
    </source>
</evidence>
<keyword evidence="3" id="KW-1185">Reference proteome</keyword>
<proteinExistence type="predicted"/>
<comment type="caution">
    <text evidence="2">The sequence shown here is derived from an EMBL/GenBank/DDBJ whole genome shotgun (WGS) entry which is preliminary data.</text>
</comment>
<dbReference type="EMBL" id="JAGFMF010012188">
    <property type="protein sequence ID" value="KAG8506087.1"/>
    <property type="molecule type" value="Genomic_DNA"/>
</dbReference>